<organism evidence="5 6">
    <name type="scientific">Biomphalaria glabrata</name>
    <name type="common">Bloodfluke planorb</name>
    <name type="synonym">Freshwater snail</name>
    <dbReference type="NCBI Taxonomy" id="6526"/>
    <lineage>
        <taxon>Eukaryota</taxon>
        <taxon>Metazoa</taxon>
        <taxon>Spiralia</taxon>
        <taxon>Lophotrochozoa</taxon>
        <taxon>Mollusca</taxon>
        <taxon>Gastropoda</taxon>
        <taxon>Heterobranchia</taxon>
        <taxon>Euthyneura</taxon>
        <taxon>Panpulmonata</taxon>
        <taxon>Hygrophila</taxon>
        <taxon>Lymnaeoidea</taxon>
        <taxon>Planorbidae</taxon>
        <taxon>Biomphalaria</taxon>
    </lineage>
</organism>
<feature type="domain" description="Peptidase M12A" evidence="4">
    <location>
        <begin position="86"/>
        <end position="178"/>
    </location>
</feature>
<evidence type="ECO:0000256" key="1">
    <source>
        <dbReference type="PROSITE-ProRule" id="PRU01211"/>
    </source>
</evidence>
<feature type="compositionally biased region" description="Polar residues" evidence="2">
    <location>
        <begin position="43"/>
        <end position="53"/>
    </location>
</feature>
<dbReference type="GO" id="GO:0006508">
    <property type="term" value="P:proteolysis"/>
    <property type="evidence" value="ECO:0007669"/>
    <property type="project" value="InterPro"/>
</dbReference>
<dbReference type="InterPro" id="IPR001506">
    <property type="entry name" value="Peptidase_M12A"/>
</dbReference>
<dbReference type="EnsemblMetazoa" id="BGLB017708-RA">
    <property type="protein sequence ID" value="BGLB017708-PA"/>
    <property type="gene ID" value="BGLB017708"/>
</dbReference>
<dbReference type="SUPFAM" id="SSF55486">
    <property type="entry name" value="Metalloproteases ('zincins'), catalytic domain"/>
    <property type="match status" value="1"/>
</dbReference>
<feature type="chain" id="PRO_5013401811" description="Peptidase M12A domain-containing protein" evidence="3">
    <location>
        <begin position="24"/>
        <end position="178"/>
    </location>
</feature>
<evidence type="ECO:0000313" key="5">
    <source>
        <dbReference type="EnsemblMetazoa" id="BGLB017708-PA"/>
    </source>
</evidence>
<dbReference type="PROSITE" id="PS51864">
    <property type="entry name" value="ASTACIN"/>
    <property type="match status" value="1"/>
</dbReference>
<sequence>MRSSSILFIWMVFSLHGHQRTESLLHRDDADILNVKPKDRPTLESSIQPNSSDNKTKGIQGVSSKKARKLHSQRFLAQSKMRTKRKALKYEKLRWTQATIPYEFTDGDFNSTEKKNIEAAMKDWSSTTCLTFRPARPEDTNKIKFKNGTGAQIFDGLRIYLSLSMHYGTVYRVLSQFA</sequence>
<comment type="caution">
    <text evidence="1">Lacks conserved residue(s) required for the propagation of feature annotation.</text>
</comment>
<feature type="region of interest" description="Disordered" evidence="2">
    <location>
        <begin position="37"/>
        <end position="68"/>
    </location>
</feature>
<evidence type="ECO:0000256" key="3">
    <source>
        <dbReference type="SAM" id="SignalP"/>
    </source>
</evidence>
<dbReference type="Pfam" id="PF01400">
    <property type="entry name" value="Astacin"/>
    <property type="match status" value="1"/>
</dbReference>
<evidence type="ECO:0000259" key="4">
    <source>
        <dbReference type="PROSITE" id="PS51864"/>
    </source>
</evidence>
<evidence type="ECO:0000313" key="6">
    <source>
        <dbReference type="Proteomes" id="UP000076420"/>
    </source>
</evidence>
<evidence type="ECO:0000256" key="2">
    <source>
        <dbReference type="SAM" id="MobiDB-lite"/>
    </source>
</evidence>
<dbReference type="KEGG" id="bgt:106055713"/>
<gene>
    <name evidence="5" type="primary">106055713</name>
</gene>
<dbReference type="Gene3D" id="3.40.390.10">
    <property type="entry name" value="Collagenase (Catalytic Domain)"/>
    <property type="match status" value="1"/>
</dbReference>
<keyword evidence="3" id="KW-0732">Signal</keyword>
<dbReference type="Proteomes" id="UP000076420">
    <property type="component" value="Unassembled WGS sequence"/>
</dbReference>
<dbReference type="InterPro" id="IPR024079">
    <property type="entry name" value="MetalloPept_cat_dom_sf"/>
</dbReference>
<name>A0A2C9KD51_BIOGL</name>
<feature type="signal peptide" evidence="3">
    <location>
        <begin position="1"/>
        <end position="23"/>
    </location>
</feature>
<accession>A0A2C9KD51</accession>
<dbReference type="GO" id="GO:0004222">
    <property type="term" value="F:metalloendopeptidase activity"/>
    <property type="evidence" value="ECO:0007669"/>
    <property type="project" value="InterPro"/>
</dbReference>
<dbReference type="VEuPathDB" id="VectorBase:BGLB017708"/>
<protein>
    <recommendedName>
        <fullName evidence="4">Peptidase M12A domain-containing protein</fullName>
    </recommendedName>
</protein>
<dbReference type="VEuPathDB" id="VectorBase:BGLAX_046143"/>
<dbReference type="PANTHER" id="PTHR10127">
    <property type="entry name" value="DISCOIDIN, CUB, EGF, LAMININ , AND ZINC METALLOPROTEASE DOMAIN CONTAINING"/>
    <property type="match status" value="1"/>
</dbReference>
<dbReference type="PANTHER" id="PTHR10127:SF850">
    <property type="entry name" value="METALLOENDOPEPTIDASE"/>
    <property type="match status" value="1"/>
</dbReference>
<dbReference type="AlphaFoldDB" id="A0A2C9KD51"/>
<reference evidence="5" key="1">
    <citation type="submission" date="2020-05" db="UniProtKB">
        <authorList>
            <consortium name="EnsemblMetazoa"/>
        </authorList>
    </citation>
    <scope>IDENTIFICATION</scope>
    <source>
        <strain evidence="5">BB02</strain>
    </source>
</reference>
<proteinExistence type="predicted"/>